<gene>
    <name evidence="2" type="ORF">C8F04DRAFT_926382</name>
</gene>
<keyword evidence="3" id="KW-1185">Reference proteome</keyword>
<feature type="non-terminal residue" evidence="2">
    <location>
        <position position="218"/>
    </location>
</feature>
<feature type="non-terminal residue" evidence="2">
    <location>
        <position position="1"/>
    </location>
</feature>
<evidence type="ECO:0000256" key="1">
    <source>
        <dbReference type="SAM" id="MobiDB-lite"/>
    </source>
</evidence>
<protein>
    <submittedName>
        <fullName evidence="2">Uncharacterized protein</fullName>
    </submittedName>
</protein>
<feature type="region of interest" description="Disordered" evidence="1">
    <location>
        <begin position="78"/>
        <end position="97"/>
    </location>
</feature>
<evidence type="ECO:0000313" key="3">
    <source>
        <dbReference type="Proteomes" id="UP001218188"/>
    </source>
</evidence>
<sequence length="218" mass="24349">RLETIRIVFMQLGERVNAALHTQIGDRLRLQEQHGGVLRMLEAIQQHADVIPPAERQVMESSIDAVNQALTTATFQSEDPPPMTSISVTHQQHTGQRGRPRIEIDYDILSFGLDLCRPTGLAPVTGVPSRTIRRCALEYGLVQPSLPVYTENVDENTGEVIRTYISSTPPPVSDITDNELDRLMRHILEVFPTFGRHMIAGHLRQLGHHVPAARISDS</sequence>
<evidence type="ECO:0000313" key="2">
    <source>
        <dbReference type="EMBL" id="KAJ7040907.1"/>
    </source>
</evidence>
<name>A0AAD6T837_9AGAR</name>
<reference evidence="2" key="1">
    <citation type="submission" date="2023-03" db="EMBL/GenBank/DDBJ databases">
        <title>Massive genome expansion in bonnet fungi (Mycena s.s.) driven by repeated elements and novel gene families across ecological guilds.</title>
        <authorList>
            <consortium name="Lawrence Berkeley National Laboratory"/>
            <person name="Harder C.B."/>
            <person name="Miyauchi S."/>
            <person name="Viragh M."/>
            <person name="Kuo A."/>
            <person name="Thoen E."/>
            <person name="Andreopoulos B."/>
            <person name="Lu D."/>
            <person name="Skrede I."/>
            <person name="Drula E."/>
            <person name="Henrissat B."/>
            <person name="Morin E."/>
            <person name="Kohler A."/>
            <person name="Barry K."/>
            <person name="LaButti K."/>
            <person name="Morin E."/>
            <person name="Salamov A."/>
            <person name="Lipzen A."/>
            <person name="Mereny Z."/>
            <person name="Hegedus B."/>
            <person name="Baldrian P."/>
            <person name="Stursova M."/>
            <person name="Weitz H."/>
            <person name="Taylor A."/>
            <person name="Grigoriev I.V."/>
            <person name="Nagy L.G."/>
            <person name="Martin F."/>
            <person name="Kauserud H."/>
        </authorList>
    </citation>
    <scope>NUCLEOTIDE SEQUENCE</scope>
    <source>
        <strain evidence="2">CBHHK200</strain>
    </source>
</reference>
<organism evidence="2 3">
    <name type="scientific">Mycena alexandri</name>
    <dbReference type="NCBI Taxonomy" id="1745969"/>
    <lineage>
        <taxon>Eukaryota</taxon>
        <taxon>Fungi</taxon>
        <taxon>Dikarya</taxon>
        <taxon>Basidiomycota</taxon>
        <taxon>Agaricomycotina</taxon>
        <taxon>Agaricomycetes</taxon>
        <taxon>Agaricomycetidae</taxon>
        <taxon>Agaricales</taxon>
        <taxon>Marasmiineae</taxon>
        <taxon>Mycenaceae</taxon>
        <taxon>Mycena</taxon>
    </lineage>
</organism>
<dbReference type="Proteomes" id="UP001218188">
    <property type="component" value="Unassembled WGS sequence"/>
</dbReference>
<comment type="caution">
    <text evidence="2">The sequence shown here is derived from an EMBL/GenBank/DDBJ whole genome shotgun (WGS) entry which is preliminary data.</text>
</comment>
<feature type="compositionally biased region" description="Polar residues" evidence="1">
    <location>
        <begin position="84"/>
        <end position="95"/>
    </location>
</feature>
<dbReference type="EMBL" id="JARJCM010000019">
    <property type="protein sequence ID" value="KAJ7040907.1"/>
    <property type="molecule type" value="Genomic_DNA"/>
</dbReference>
<accession>A0AAD6T837</accession>
<proteinExistence type="predicted"/>
<dbReference type="AlphaFoldDB" id="A0AAD6T837"/>